<comment type="similarity">
    <text evidence="2">Belongs to the oxygen-dependent FAD-linked oxidoreductase family.</text>
</comment>
<evidence type="ECO:0000256" key="2">
    <source>
        <dbReference type="ARBA" id="ARBA00005466"/>
    </source>
</evidence>
<dbReference type="RefSeq" id="WP_083480043.1">
    <property type="nucleotide sequence ID" value="NZ_LKET01000056.1"/>
</dbReference>
<dbReference type="EC" id="1.21.-.-" evidence="8"/>
<proteinExistence type="inferred from homology"/>
<evidence type="ECO:0000256" key="4">
    <source>
        <dbReference type="ARBA" id="ARBA00022827"/>
    </source>
</evidence>
<reference evidence="8 9" key="1">
    <citation type="submission" date="2015-09" db="EMBL/GenBank/DDBJ databases">
        <title>Genome sequence of Oxobacter pfennigii DSM 3222.</title>
        <authorList>
            <person name="Poehlein A."/>
            <person name="Bengelsdorf F.R."/>
            <person name="Schiel-Bengelsdorf B."/>
            <person name="Duerre P."/>
            <person name="Daniel R."/>
        </authorList>
    </citation>
    <scope>NUCLEOTIDE SEQUENCE [LARGE SCALE GENOMIC DNA]</scope>
    <source>
        <strain evidence="8 9">DSM 3222</strain>
    </source>
</reference>
<dbReference type="PROSITE" id="PS00862">
    <property type="entry name" value="OX2_COVAL_FAD"/>
    <property type="match status" value="1"/>
</dbReference>
<evidence type="ECO:0000313" key="8">
    <source>
        <dbReference type="EMBL" id="KPU42692.1"/>
    </source>
</evidence>
<evidence type="ECO:0000256" key="3">
    <source>
        <dbReference type="ARBA" id="ARBA00022630"/>
    </source>
</evidence>
<keyword evidence="5 8" id="KW-0560">Oxidoreductase</keyword>
<dbReference type="Pfam" id="PF01565">
    <property type="entry name" value="FAD_binding_4"/>
    <property type="match status" value="1"/>
</dbReference>
<dbReference type="InterPro" id="IPR016166">
    <property type="entry name" value="FAD-bd_PCMH"/>
</dbReference>
<evidence type="ECO:0000313" key="9">
    <source>
        <dbReference type="Proteomes" id="UP000050326"/>
    </source>
</evidence>
<comment type="caution">
    <text evidence="8">The sequence shown here is derived from an EMBL/GenBank/DDBJ whole genome shotgun (WGS) entry which is preliminary data.</text>
</comment>
<evidence type="ECO:0000256" key="1">
    <source>
        <dbReference type="ARBA" id="ARBA00001974"/>
    </source>
</evidence>
<sequence>MDICFCGLTGHIVVPEDPDYNKGRKDYNRAIQQYPLVINYCGNKRDVANAVNWSRKFNVPLRIRSGGHNYEGYSNGNGTLVIDISKMNRISLDASTNLLTAEGGVTNGQMYKFVSSKGYPFPGGTCPTVGLSGYVTGGGWGLSCRYLGLGCDSLEEIELVNYKGCLVKANRRCNADLFWACRGAGGGNFGVIVSMKFRLPHKVEKVTLIEINYRHVTPKEQEEFLETWQRWLEDADPRITLISRIYNSVSDGLAILARGIFYGKPGEAKQLLKPFLELSRVNYSFKYMPFLNAVTIIGSNYPPFEKFQSASRFVMKIFNKREISDLVGLIRKRPNGSVFAGLSMYALGGRVRDIGQDETAFFYRNAHYIIWMETTWEENRFAEENRRWINRQFPALAAVTTGSYVNFPYNQLPDYLEEYYGSHVALLKKVKKKYDPLDIFTFPQGIRSSGGRRPQPPVLEDAKSKTEIETSNKS</sequence>
<dbReference type="PANTHER" id="PTHR42973">
    <property type="entry name" value="BINDING OXIDOREDUCTASE, PUTATIVE (AFU_ORTHOLOGUE AFUA_1G17690)-RELATED"/>
    <property type="match status" value="1"/>
</dbReference>
<dbReference type="Gene3D" id="3.30.465.10">
    <property type="match status" value="1"/>
</dbReference>
<keyword evidence="4" id="KW-0274">FAD</keyword>
<keyword evidence="3" id="KW-0285">Flavoprotein</keyword>
<name>A0A0P8WWN9_9CLOT</name>
<dbReference type="InterPro" id="IPR006093">
    <property type="entry name" value="Oxy_OxRdtase_FAD_BS"/>
</dbReference>
<gene>
    <name evidence="8" type="primary">yvdP</name>
    <name evidence="8" type="ORF">OXPF_37460</name>
</gene>
<evidence type="ECO:0000256" key="5">
    <source>
        <dbReference type="ARBA" id="ARBA00023002"/>
    </source>
</evidence>
<dbReference type="Gene3D" id="3.40.462.20">
    <property type="match status" value="1"/>
</dbReference>
<evidence type="ECO:0000259" key="7">
    <source>
        <dbReference type="PROSITE" id="PS51387"/>
    </source>
</evidence>
<dbReference type="GO" id="GO:0071949">
    <property type="term" value="F:FAD binding"/>
    <property type="evidence" value="ECO:0007669"/>
    <property type="project" value="InterPro"/>
</dbReference>
<dbReference type="AlphaFoldDB" id="A0A0P8WWN9"/>
<dbReference type="OrthoDB" id="545125at2"/>
<dbReference type="Proteomes" id="UP000050326">
    <property type="component" value="Unassembled WGS sequence"/>
</dbReference>
<keyword evidence="9" id="KW-1185">Reference proteome</keyword>
<dbReference type="STRING" id="36849.OXPF_37460"/>
<dbReference type="Pfam" id="PF08031">
    <property type="entry name" value="BBE"/>
    <property type="match status" value="1"/>
</dbReference>
<dbReference type="InterPro" id="IPR012951">
    <property type="entry name" value="BBE"/>
</dbReference>
<dbReference type="EMBL" id="LKET01000056">
    <property type="protein sequence ID" value="KPU42692.1"/>
    <property type="molecule type" value="Genomic_DNA"/>
</dbReference>
<feature type="compositionally biased region" description="Basic and acidic residues" evidence="6">
    <location>
        <begin position="460"/>
        <end position="474"/>
    </location>
</feature>
<dbReference type="InterPro" id="IPR016169">
    <property type="entry name" value="FAD-bd_PCMH_sub2"/>
</dbReference>
<feature type="region of interest" description="Disordered" evidence="6">
    <location>
        <begin position="445"/>
        <end position="474"/>
    </location>
</feature>
<organism evidence="8 9">
    <name type="scientific">Oxobacter pfennigii</name>
    <dbReference type="NCBI Taxonomy" id="36849"/>
    <lineage>
        <taxon>Bacteria</taxon>
        <taxon>Bacillati</taxon>
        <taxon>Bacillota</taxon>
        <taxon>Clostridia</taxon>
        <taxon>Eubacteriales</taxon>
        <taxon>Clostridiaceae</taxon>
        <taxon>Oxobacter</taxon>
    </lineage>
</organism>
<protein>
    <submittedName>
        <fullName evidence="8">Putative FAD-linked oxidoreductase YvdP</fullName>
        <ecNumber evidence="8">1.21.-.-</ecNumber>
    </submittedName>
</protein>
<evidence type="ECO:0000256" key="6">
    <source>
        <dbReference type="SAM" id="MobiDB-lite"/>
    </source>
</evidence>
<dbReference type="InterPro" id="IPR036318">
    <property type="entry name" value="FAD-bd_PCMH-like_sf"/>
</dbReference>
<comment type="cofactor">
    <cofactor evidence="1">
        <name>FAD</name>
        <dbReference type="ChEBI" id="CHEBI:57692"/>
    </cofactor>
</comment>
<dbReference type="SUPFAM" id="SSF56176">
    <property type="entry name" value="FAD-binding/transporter-associated domain-like"/>
    <property type="match status" value="1"/>
</dbReference>
<dbReference type="InterPro" id="IPR006094">
    <property type="entry name" value="Oxid_FAD_bind_N"/>
</dbReference>
<feature type="domain" description="FAD-binding PCMH-type" evidence="7">
    <location>
        <begin position="31"/>
        <end position="202"/>
    </location>
</feature>
<dbReference type="PANTHER" id="PTHR42973:SF39">
    <property type="entry name" value="FAD-BINDING PCMH-TYPE DOMAIN-CONTAINING PROTEIN"/>
    <property type="match status" value="1"/>
</dbReference>
<dbReference type="PATRIC" id="fig|36849.3.peg.3963"/>
<dbReference type="GO" id="GO:0016491">
    <property type="term" value="F:oxidoreductase activity"/>
    <property type="evidence" value="ECO:0007669"/>
    <property type="project" value="UniProtKB-KW"/>
</dbReference>
<accession>A0A0P8WWN9</accession>
<dbReference type="PROSITE" id="PS51387">
    <property type="entry name" value="FAD_PCMH"/>
    <property type="match status" value="1"/>
</dbReference>
<dbReference type="InterPro" id="IPR050416">
    <property type="entry name" value="FAD-linked_Oxidoreductase"/>
</dbReference>